<gene>
    <name evidence="3" type="primary">zapE</name>
    <name evidence="3" type="ORF">POI8812_02563</name>
</gene>
<dbReference type="InterPro" id="IPR005654">
    <property type="entry name" value="ATPase_AFG1-like"/>
</dbReference>
<dbReference type="NCBIfam" id="NF040713">
    <property type="entry name" value="ZapE"/>
    <property type="match status" value="1"/>
</dbReference>
<keyword evidence="3" id="KW-0132">Cell division</keyword>
<dbReference type="Gene3D" id="3.40.50.300">
    <property type="entry name" value="P-loop containing nucleotide triphosphate hydrolases"/>
    <property type="match status" value="1"/>
</dbReference>
<evidence type="ECO:0000256" key="1">
    <source>
        <dbReference type="ARBA" id="ARBA00022741"/>
    </source>
</evidence>
<sequence>MTEGPLPRYRAMITNEVLEPDADQRLAVEKLQLLHARLTDYDPKAGKKVRLGLFGWGRERTREASVPGLYLYGGVGRGKSMLMDLFFETAPVAAKRRVHFHAFMQDIHDRIAQARSEGGADPVGPVARQVADEATLLCFDEMQITDITDAMLVGRLFEKLFEAGTIIVATSNRHPDALYKDGLNRQLFLPFIDLIKDRMEVHELAGAEDHRTGRLAGQETYFTGQDCDHRFNALWDEMSAGPAEPLVLRRKGRDVTIPAVRNGVGRGTFAQFCGQPLGPGDYLAIAEAVRVLFVEDVPLLGKTQPNEAKRFVTLIDALYEARTGLIVSAAAEPDALYPEGTGAFEFQRTASRLHEMRSAGWLTDN</sequence>
<keyword evidence="3" id="KW-0131">Cell cycle</keyword>
<dbReference type="SUPFAM" id="SSF52540">
    <property type="entry name" value="P-loop containing nucleoside triphosphate hydrolases"/>
    <property type="match status" value="1"/>
</dbReference>
<dbReference type="GO" id="GO:0051301">
    <property type="term" value="P:cell division"/>
    <property type="evidence" value="ECO:0007669"/>
    <property type="project" value="UniProtKB-KW"/>
</dbReference>
<dbReference type="GO" id="GO:0016887">
    <property type="term" value="F:ATP hydrolysis activity"/>
    <property type="evidence" value="ECO:0007669"/>
    <property type="project" value="InterPro"/>
</dbReference>
<dbReference type="GO" id="GO:0005737">
    <property type="term" value="C:cytoplasm"/>
    <property type="evidence" value="ECO:0007669"/>
    <property type="project" value="TreeGrafter"/>
</dbReference>
<protein>
    <submittedName>
        <fullName evidence="3">Cell division protein ZapE</fullName>
    </submittedName>
</protein>
<dbReference type="EMBL" id="OMKW01000003">
    <property type="protein sequence ID" value="SPF30228.1"/>
    <property type="molecule type" value="Genomic_DNA"/>
</dbReference>
<keyword evidence="4" id="KW-1185">Reference proteome</keyword>
<dbReference type="PANTHER" id="PTHR12169:SF6">
    <property type="entry name" value="AFG1-LIKE ATPASE"/>
    <property type="match status" value="1"/>
</dbReference>
<dbReference type="Pfam" id="PF03969">
    <property type="entry name" value="AFG1_ATPase"/>
    <property type="match status" value="1"/>
</dbReference>
<name>A0A2R8ADS7_9RHOB</name>
<keyword evidence="1" id="KW-0547">Nucleotide-binding</keyword>
<keyword evidence="2" id="KW-0067">ATP-binding</keyword>
<evidence type="ECO:0000256" key="2">
    <source>
        <dbReference type="ARBA" id="ARBA00022840"/>
    </source>
</evidence>
<dbReference type="AlphaFoldDB" id="A0A2R8ADS7"/>
<accession>A0A2R8ADS7</accession>
<reference evidence="3 4" key="1">
    <citation type="submission" date="2018-03" db="EMBL/GenBank/DDBJ databases">
        <authorList>
            <person name="Keele B.F."/>
        </authorList>
    </citation>
    <scope>NUCLEOTIDE SEQUENCE [LARGE SCALE GENOMIC DNA]</scope>
    <source>
        <strain evidence="3 4">CeCT 8812</strain>
    </source>
</reference>
<dbReference type="InterPro" id="IPR027417">
    <property type="entry name" value="P-loop_NTPase"/>
</dbReference>
<evidence type="ECO:0000313" key="3">
    <source>
        <dbReference type="EMBL" id="SPF30228.1"/>
    </source>
</evidence>
<organism evidence="3 4">
    <name type="scientific">Pontivivens insulae</name>
    <dbReference type="NCBI Taxonomy" id="1639689"/>
    <lineage>
        <taxon>Bacteria</taxon>
        <taxon>Pseudomonadati</taxon>
        <taxon>Pseudomonadota</taxon>
        <taxon>Alphaproteobacteria</taxon>
        <taxon>Rhodobacterales</taxon>
        <taxon>Paracoccaceae</taxon>
        <taxon>Pontivivens</taxon>
    </lineage>
</organism>
<dbReference type="PANTHER" id="PTHR12169">
    <property type="entry name" value="ATPASE N2B"/>
    <property type="match status" value="1"/>
</dbReference>
<proteinExistence type="predicted"/>
<dbReference type="GO" id="GO:0005524">
    <property type="term" value="F:ATP binding"/>
    <property type="evidence" value="ECO:0007669"/>
    <property type="project" value="UniProtKB-KW"/>
</dbReference>
<dbReference type="Proteomes" id="UP000244932">
    <property type="component" value="Unassembled WGS sequence"/>
</dbReference>
<dbReference type="OrthoDB" id="9774491at2"/>
<dbReference type="RefSeq" id="WP_108782937.1">
    <property type="nucleotide sequence ID" value="NZ_OMKW01000003.1"/>
</dbReference>
<evidence type="ECO:0000313" key="4">
    <source>
        <dbReference type="Proteomes" id="UP000244932"/>
    </source>
</evidence>